<gene>
    <name evidence="2" type="ORF">Lokhon_03038</name>
</gene>
<dbReference type="InterPro" id="IPR029021">
    <property type="entry name" value="Prot-tyrosine_phosphatase-like"/>
</dbReference>
<dbReference type="RefSeq" id="WP_017927476.1">
    <property type="nucleotide sequence ID" value="NZ_KB822995.1"/>
</dbReference>
<dbReference type="AlphaFoldDB" id="A0A017HAP5"/>
<keyword evidence="3" id="KW-1185">Reference proteome</keyword>
<dbReference type="Pfam" id="PF04273">
    <property type="entry name" value="BLH_phosphatase"/>
    <property type="match status" value="1"/>
</dbReference>
<organism evidence="2 3">
    <name type="scientific">Limimaricola hongkongensis DSM 17492</name>
    <dbReference type="NCBI Taxonomy" id="1122180"/>
    <lineage>
        <taxon>Bacteria</taxon>
        <taxon>Pseudomonadati</taxon>
        <taxon>Pseudomonadota</taxon>
        <taxon>Alphaproteobacteria</taxon>
        <taxon>Rhodobacterales</taxon>
        <taxon>Paracoccaceae</taxon>
        <taxon>Limimaricola</taxon>
    </lineage>
</organism>
<dbReference type="InterPro" id="IPR005939">
    <property type="entry name" value="BLH_phosphatase-like"/>
</dbReference>
<dbReference type="CDD" id="cd14503">
    <property type="entry name" value="PTP-bact"/>
    <property type="match status" value="1"/>
</dbReference>
<dbReference type="HOGENOM" id="CLU_105726_3_0_5"/>
<sequence length="152" mass="16357">MDIRRISPDYAVSPQIEPEDIPAIAEAGFATVLCNRPDDEVPAELQAEALRIAAEAAGLRFATNPVTHQGLNRETVDRQMQVLDSSDGPVLAYCASGTRSSIVWSLGQVGRMETDEIIAATTKAGYDLDRLRPQLDALREDSGDADGASDKD</sequence>
<dbReference type="EMBL" id="APGJ01000007">
    <property type="protein sequence ID" value="EYD71390.1"/>
    <property type="molecule type" value="Genomic_DNA"/>
</dbReference>
<proteinExistence type="predicted"/>
<dbReference type="OrthoDB" id="9805710at2"/>
<evidence type="ECO:0000313" key="2">
    <source>
        <dbReference type="EMBL" id="EYD71390.1"/>
    </source>
</evidence>
<dbReference type="NCBIfam" id="TIGR01244">
    <property type="entry name" value="TIGR01244 family sulfur transferase"/>
    <property type="match status" value="1"/>
</dbReference>
<feature type="domain" description="Beta-lactamase hydrolase-like protein phosphatase-like" evidence="1">
    <location>
        <begin position="2"/>
        <end position="110"/>
    </location>
</feature>
<dbReference type="GO" id="GO:0016787">
    <property type="term" value="F:hydrolase activity"/>
    <property type="evidence" value="ECO:0007669"/>
    <property type="project" value="InterPro"/>
</dbReference>
<evidence type="ECO:0000259" key="1">
    <source>
        <dbReference type="Pfam" id="PF04273"/>
    </source>
</evidence>
<comment type="caution">
    <text evidence="2">The sequence shown here is derived from an EMBL/GenBank/DDBJ whole genome shotgun (WGS) entry which is preliminary data.</text>
</comment>
<name>A0A017HAP5_9RHOB</name>
<dbReference type="eggNOG" id="COG3453">
    <property type="taxonomic scope" value="Bacteria"/>
</dbReference>
<dbReference type="SUPFAM" id="SSF52799">
    <property type="entry name" value="(Phosphotyrosine protein) phosphatases II"/>
    <property type="match status" value="1"/>
</dbReference>
<evidence type="ECO:0000313" key="3">
    <source>
        <dbReference type="Proteomes" id="UP000025047"/>
    </source>
</evidence>
<dbReference type="PATRIC" id="fig|1122180.6.peg.3018"/>
<accession>A0A017HAP5</accession>
<protein>
    <submittedName>
        <fullName evidence="2">Sulfide-quinone reductase</fullName>
    </submittedName>
</protein>
<dbReference type="Gene3D" id="3.90.190.10">
    <property type="entry name" value="Protein tyrosine phosphatase superfamily"/>
    <property type="match status" value="1"/>
</dbReference>
<dbReference type="STRING" id="1122180.Lokhon_03038"/>
<dbReference type="Proteomes" id="UP000025047">
    <property type="component" value="Unassembled WGS sequence"/>
</dbReference>
<reference evidence="2 3" key="1">
    <citation type="submission" date="2013-03" db="EMBL/GenBank/DDBJ databases">
        <authorList>
            <person name="Fiebig A."/>
            <person name="Goeker M."/>
            <person name="Klenk H.-P.P."/>
        </authorList>
    </citation>
    <scope>NUCLEOTIDE SEQUENCE [LARGE SCALE GENOMIC DNA]</scope>
    <source>
        <strain evidence="2 3">DSM 17492</strain>
    </source>
</reference>